<dbReference type="STRING" id="1064592.G0VFZ3"/>
<feature type="domain" description="Tyrosine-protein phosphatase" evidence="4">
    <location>
        <begin position="538"/>
        <end position="844"/>
    </location>
</feature>
<dbReference type="InterPro" id="IPR016130">
    <property type="entry name" value="Tyr_Pase_AS"/>
</dbReference>
<dbReference type="PANTHER" id="PTHR19134">
    <property type="entry name" value="RECEPTOR-TYPE TYROSINE-PROTEIN PHOSPHATASE"/>
    <property type="match status" value="1"/>
</dbReference>
<dbReference type="PRINTS" id="PR00700">
    <property type="entry name" value="PRTYPHPHTASE"/>
</dbReference>
<dbReference type="GO" id="GO:0071507">
    <property type="term" value="P:pheromone response MAPK cascade"/>
    <property type="evidence" value="ECO:0007669"/>
    <property type="project" value="EnsemblFungi"/>
</dbReference>
<dbReference type="FunCoup" id="G0VFZ3">
    <property type="interactions" value="139"/>
</dbReference>
<dbReference type="Gene3D" id="3.40.250.10">
    <property type="entry name" value="Rhodanese-like domain"/>
    <property type="match status" value="1"/>
</dbReference>
<dbReference type="PROSITE" id="PS50056">
    <property type="entry name" value="TYR_PHOSPHATASE_2"/>
    <property type="match status" value="1"/>
</dbReference>
<gene>
    <name evidence="7" type="primary">NCAS0E03420</name>
    <name evidence="7" type="ordered locus">NCAS_0E03420</name>
</gene>
<feature type="compositionally biased region" description="Low complexity" evidence="3">
    <location>
        <begin position="291"/>
        <end position="307"/>
    </location>
</feature>
<sequence>MSFSSDNSFVHCSDGSLTSEDMENDTDVSKQFFPATINMSPLSNHGMCYSGPTNSPGKASPLSRTSPLCHHNDSPSLLSRSATSPVFPSFKPQEQRFIKPKDCSLITAVELGKIMETVDEQNLLVLDTRPFTEYSKSTVENSIHICLPSTLLRRKNFTLEKLLDNLNGIDQSVLRTKLNLQNLRIIVYDNTTNQTDGAISLACFGITSKLLDYSQLNPEVNYNISILASGFEQFKLIFPDLVDTTESLITSQNNSPTKRSANSTQSQVNLRLQMPQGMKPSCPGLINSPPNNNNNNNDNNIHTSASPVSASSPISALFKFQLPPPQTMSPNLFKISQNEELMNLESYLSAVNIKEEQKSLDEGGSLQSFQFPKRKSSDNRFKDKLSVQIKYEKLMAENNDKIELLNSVIPKWYQDAMKRSKLDFISQYQKLDVRERKRLNNSLSRRRKNFSEIQIVHGSGSNFESTLKKINSHSNLSNSEAIIIPSEGTLPELQKRSYSQPNCIAPLRKGSWVCGIDSESDSDDDKIEISSGVELGTKNRYKDIFPYEHSRVILKKKSVSSISSLPPVIHTISENPIDEMSNSGDITDNYINANYLRLPDFPESAAHGSSISNKNIAKKVRYIATQAPMRSTVFDFFTCVLNNNVPLVVSLTNDIENGIEKCFKYWDTATYRDIQVKLLEEKCISTIDRKFYQETNANDDFILRRIQISYGEGKDVFETLQLQLKNWPDLGTLNAADIIKSIYLKNLVIKKLFQNKVFDDDYVPTILVHCSAGCGRTGTWCTIDSILCNMEAFTILENEHRNSPEAEKLFDPISWTINNFRKQRISMVQNINQFVCIYDCLLYYFSSKLSDLEQLPDNSSKSLKMLFKQLNYLTILENFISNKKNESIPIFM</sequence>
<dbReference type="OrthoDB" id="6058203at2759"/>
<dbReference type="AlphaFoldDB" id="G0VFZ3"/>
<dbReference type="InParanoid" id="G0VFZ3"/>
<organism evidence="7 8">
    <name type="scientific">Naumovozyma castellii</name>
    <name type="common">Yeast</name>
    <name type="synonym">Saccharomyces castellii</name>
    <dbReference type="NCBI Taxonomy" id="27288"/>
    <lineage>
        <taxon>Eukaryota</taxon>
        <taxon>Fungi</taxon>
        <taxon>Dikarya</taxon>
        <taxon>Ascomycota</taxon>
        <taxon>Saccharomycotina</taxon>
        <taxon>Saccharomycetes</taxon>
        <taxon>Saccharomycetales</taxon>
        <taxon>Saccharomycetaceae</taxon>
        <taxon>Naumovozyma</taxon>
    </lineage>
</organism>
<dbReference type="EMBL" id="HE576756">
    <property type="protein sequence ID" value="CCC70412.1"/>
    <property type="molecule type" value="Genomic_DNA"/>
</dbReference>
<dbReference type="Gene3D" id="3.90.190.10">
    <property type="entry name" value="Protein tyrosine phosphatase superfamily"/>
    <property type="match status" value="1"/>
</dbReference>
<dbReference type="SMART" id="SM00194">
    <property type="entry name" value="PTPc"/>
    <property type="match status" value="1"/>
</dbReference>
<reference evidence="7 8" key="1">
    <citation type="journal article" date="2011" name="Proc. Natl. Acad. Sci. U.S.A.">
        <title>Evolutionary erosion of yeast sex chromosomes by mating-type switching accidents.</title>
        <authorList>
            <person name="Gordon J.L."/>
            <person name="Armisen D."/>
            <person name="Proux-Wera E."/>
            <person name="Oheigeartaigh S.S."/>
            <person name="Byrne K.P."/>
            <person name="Wolfe K.H."/>
        </authorList>
    </citation>
    <scope>NUCLEOTIDE SEQUENCE [LARGE SCALE GENOMIC DNA]</scope>
    <source>
        <strain evidence="8">ATCC 76901 / BCRC 22586 / CBS 4309 / NBRC 1992 / NRRL Y-12630</strain>
    </source>
</reference>
<protein>
    <recommendedName>
        <fullName evidence="2">protein-tyrosine-phosphatase</fullName>
        <ecNumber evidence="2">3.1.3.48</ecNumber>
    </recommendedName>
</protein>
<evidence type="ECO:0000313" key="8">
    <source>
        <dbReference type="Proteomes" id="UP000001640"/>
    </source>
</evidence>
<dbReference type="PROSITE" id="PS50055">
    <property type="entry name" value="TYR_PHOSPHATASE_PTP"/>
    <property type="match status" value="1"/>
</dbReference>
<dbReference type="InterPro" id="IPR050348">
    <property type="entry name" value="Protein-Tyr_Phosphatase"/>
</dbReference>
<dbReference type="GO" id="GO:0071852">
    <property type="term" value="P:fungal-type cell wall organization or biogenesis"/>
    <property type="evidence" value="ECO:0007669"/>
    <property type="project" value="EnsemblFungi"/>
</dbReference>
<dbReference type="PROSITE" id="PS50206">
    <property type="entry name" value="RHODANESE_3"/>
    <property type="match status" value="1"/>
</dbReference>
<dbReference type="PROSITE" id="PS00383">
    <property type="entry name" value="TYR_PHOSPHATASE_1"/>
    <property type="match status" value="1"/>
</dbReference>
<dbReference type="CDD" id="cd18533">
    <property type="entry name" value="PTP_fungal"/>
    <property type="match status" value="1"/>
</dbReference>
<dbReference type="InterPro" id="IPR001763">
    <property type="entry name" value="Rhodanese-like_dom"/>
</dbReference>
<reference key="2">
    <citation type="submission" date="2011-08" db="EMBL/GenBank/DDBJ databases">
        <title>Genome sequence of Naumovozyma castellii.</title>
        <authorList>
            <person name="Gordon J.L."/>
            <person name="Armisen D."/>
            <person name="Proux-Wera E."/>
            <person name="OhEigeartaigh S.S."/>
            <person name="Byrne K.P."/>
            <person name="Wolfe K.H."/>
        </authorList>
    </citation>
    <scope>NUCLEOTIDE SEQUENCE</scope>
    <source>
        <strain>Type strain:CBS 4309</strain>
    </source>
</reference>
<dbReference type="Pfam" id="PF00102">
    <property type="entry name" value="Y_phosphatase"/>
    <property type="match status" value="1"/>
</dbReference>
<dbReference type="InterPro" id="IPR000242">
    <property type="entry name" value="PTP_cat"/>
</dbReference>
<dbReference type="InterPro" id="IPR036873">
    <property type="entry name" value="Rhodanese-like_dom_sf"/>
</dbReference>
<dbReference type="SMART" id="SM00450">
    <property type="entry name" value="RHOD"/>
    <property type="match status" value="1"/>
</dbReference>
<name>G0VFZ3_NAUCA</name>
<evidence type="ECO:0000259" key="6">
    <source>
        <dbReference type="PROSITE" id="PS50206"/>
    </source>
</evidence>
<dbReference type="GO" id="GO:0043937">
    <property type="term" value="P:regulation of sporulation"/>
    <property type="evidence" value="ECO:0007669"/>
    <property type="project" value="EnsemblFungi"/>
</dbReference>
<accession>G0VFZ3</accession>
<feature type="region of interest" description="Disordered" evidence="3">
    <location>
        <begin position="279"/>
        <end position="307"/>
    </location>
</feature>
<dbReference type="GO" id="GO:0004725">
    <property type="term" value="F:protein tyrosine phosphatase activity"/>
    <property type="evidence" value="ECO:0007669"/>
    <property type="project" value="UniProtKB-EC"/>
</dbReference>
<dbReference type="InterPro" id="IPR000387">
    <property type="entry name" value="Tyr_Pase_dom"/>
</dbReference>
<dbReference type="eggNOG" id="KOG0789">
    <property type="taxonomic scope" value="Eukaryota"/>
</dbReference>
<dbReference type="GO" id="GO:0071474">
    <property type="term" value="P:cellular hyperosmotic response"/>
    <property type="evidence" value="ECO:0007669"/>
    <property type="project" value="EnsemblFungi"/>
</dbReference>
<dbReference type="KEGG" id="ncs:NCAS_0E03420"/>
<keyword evidence="8" id="KW-1185">Reference proteome</keyword>
<evidence type="ECO:0000259" key="4">
    <source>
        <dbReference type="PROSITE" id="PS50055"/>
    </source>
</evidence>
<dbReference type="InterPro" id="IPR029021">
    <property type="entry name" value="Prot-tyrosine_phosphatase-like"/>
</dbReference>
<evidence type="ECO:0000256" key="1">
    <source>
        <dbReference type="ARBA" id="ARBA00009649"/>
    </source>
</evidence>
<dbReference type="GeneID" id="96904041"/>
<evidence type="ECO:0000313" key="7">
    <source>
        <dbReference type="EMBL" id="CCC70412.1"/>
    </source>
</evidence>
<dbReference type="SMART" id="SM00404">
    <property type="entry name" value="PTPc_motif"/>
    <property type="match status" value="1"/>
</dbReference>
<dbReference type="InterPro" id="IPR003595">
    <property type="entry name" value="Tyr_Pase_cat"/>
</dbReference>
<dbReference type="Proteomes" id="UP000001640">
    <property type="component" value="Chromosome 5"/>
</dbReference>
<comment type="similarity">
    <text evidence="1">Belongs to the protein-tyrosine phosphatase family. Non-receptor class subfamily.</text>
</comment>
<dbReference type="SUPFAM" id="SSF52799">
    <property type="entry name" value="(Phosphotyrosine protein) phosphatases II"/>
    <property type="match status" value="1"/>
</dbReference>
<dbReference type="Pfam" id="PF00581">
    <property type="entry name" value="Rhodanese"/>
    <property type="match status" value="1"/>
</dbReference>
<dbReference type="GO" id="GO:1903138">
    <property type="term" value="P:negative regulation of cell integrity MAPK cascade"/>
    <property type="evidence" value="ECO:0007669"/>
    <property type="project" value="EnsemblFungi"/>
</dbReference>
<dbReference type="SUPFAM" id="SSF52821">
    <property type="entry name" value="Rhodanese/Cell cycle control phosphatase"/>
    <property type="match status" value="1"/>
</dbReference>
<dbReference type="CDD" id="cd01446">
    <property type="entry name" value="DSP_MapKP"/>
    <property type="match status" value="1"/>
</dbReference>
<evidence type="ECO:0000259" key="5">
    <source>
        <dbReference type="PROSITE" id="PS50056"/>
    </source>
</evidence>
<dbReference type="GO" id="GO:0005737">
    <property type="term" value="C:cytoplasm"/>
    <property type="evidence" value="ECO:0007669"/>
    <property type="project" value="EnsemblFungi"/>
</dbReference>
<dbReference type="HOGENOM" id="CLU_007989_1_0_1"/>
<dbReference type="EC" id="3.1.3.48" evidence="2"/>
<dbReference type="OMA" id="KDWPDLG"/>
<feature type="domain" description="Tyrosine specific protein phosphatases" evidence="5">
    <location>
        <begin position="764"/>
        <end position="835"/>
    </location>
</feature>
<dbReference type="GO" id="GO:0005634">
    <property type="term" value="C:nucleus"/>
    <property type="evidence" value="ECO:0007669"/>
    <property type="project" value="EnsemblFungi"/>
</dbReference>
<feature type="domain" description="Rhodanese" evidence="6">
    <location>
        <begin position="119"/>
        <end position="243"/>
    </location>
</feature>
<proteinExistence type="inferred from homology"/>
<dbReference type="PANTHER" id="PTHR19134:SF547">
    <property type="entry name" value="TYROSINE-PROTEIN PHOSPHATASE 3"/>
    <property type="match status" value="1"/>
</dbReference>
<dbReference type="GO" id="GO:0140311">
    <property type="term" value="F:protein sequestering activity"/>
    <property type="evidence" value="ECO:0007669"/>
    <property type="project" value="EnsemblFungi"/>
</dbReference>
<evidence type="ECO:0000256" key="2">
    <source>
        <dbReference type="ARBA" id="ARBA00013064"/>
    </source>
</evidence>
<dbReference type="RefSeq" id="XP_003676769.1">
    <property type="nucleotide sequence ID" value="XM_003676721.1"/>
</dbReference>
<evidence type="ECO:0000256" key="3">
    <source>
        <dbReference type="SAM" id="MobiDB-lite"/>
    </source>
</evidence>